<dbReference type="AlphaFoldDB" id="A0AAU8MVR5"/>
<dbReference type="EMBL" id="CP159925">
    <property type="protein sequence ID" value="XCO77184.1"/>
    <property type="molecule type" value="Genomic_DNA"/>
</dbReference>
<dbReference type="Gene3D" id="3.30.530.20">
    <property type="match status" value="1"/>
</dbReference>
<name>A0AAU8MVR5_9GAMM</name>
<proteinExistence type="predicted"/>
<dbReference type="InterPro" id="IPR023393">
    <property type="entry name" value="START-like_dom_sf"/>
</dbReference>
<reference evidence="1" key="1">
    <citation type="submission" date="2024-06" db="EMBL/GenBank/DDBJ databases">
        <authorList>
            <person name="Li S."/>
        </authorList>
    </citation>
    <scope>NUCLEOTIDE SEQUENCE</scope>
    <source>
        <strain evidence="1">SR10</strain>
    </source>
</reference>
<accession>A0AAU8MVR5</accession>
<dbReference type="Pfam" id="PF10604">
    <property type="entry name" value="Polyketide_cyc2"/>
    <property type="match status" value="1"/>
</dbReference>
<organism evidence="1">
    <name type="scientific">Lysobacter firmicutimachus</name>
    <dbReference type="NCBI Taxonomy" id="1792846"/>
    <lineage>
        <taxon>Bacteria</taxon>
        <taxon>Pseudomonadati</taxon>
        <taxon>Pseudomonadota</taxon>
        <taxon>Gammaproteobacteria</taxon>
        <taxon>Lysobacterales</taxon>
        <taxon>Lysobacteraceae</taxon>
        <taxon>Lysobacter</taxon>
    </lineage>
</organism>
<dbReference type="InterPro" id="IPR019587">
    <property type="entry name" value="Polyketide_cyclase/dehydratase"/>
</dbReference>
<dbReference type="SUPFAM" id="SSF55961">
    <property type="entry name" value="Bet v1-like"/>
    <property type="match status" value="1"/>
</dbReference>
<dbReference type="RefSeq" id="WP_363800534.1">
    <property type="nucleotide sequence ID" value="NZ_CP159925.1"/>
</dbReference>
<evidence type="ECO:0000313" key="1">
    <source>
        <dbReference type="EMBL" id="XCO77184.1"/>
    </source>
</evidence>
<sequence>MHLRLLAERSIAAAPAAVYALVLDGNRFAPLFEGYGPIPGLERIQPLGPVEVGAVREVRDLRGAVLHERITALEPSQRHAYTLYDLPAPLSWLAREGRAEWRFQAMADDPGATRVSWRYDFELTGPWAWPLAWPVLRGAMQPAMRGCLERIAQTLEQAWRAERR</sequence>
<gene>
    <name evidence="1" type="ORF">ABU614_10495</name>
</gene>
<protein>
    <submittedName>
        <fullName evidence="1">SRPBCC family protein</fullName>
    </submittedName>
</protein>